<evidence type="ECO:0000256" key="14">
    <source>
        <dbReference type="PROSITE-ProRule" id="PRU01360"/>
    </source>
</evidence>
<dbReference type="InterPro" id="IPR012910">
    <property type="entry name" value="Plug_dom"/>
</dbReference>
<feature type="domain" description="TonB-dependent receptor plug" evidence="18">
    <location>
        <begin position="73"/>
        <end position="175"/>
    </location>
</feature>
<dbReference type="Gene3D" id="2.40.170.20">
    <property type="entry name" value="TonB-dependent receptor, beta-barrel domain"/>
    <property type="match status" value="1"/>
</dbReference>
<dbReference type="Proteomes" id="UP001589858">
    <property type="component" value="Unassembled WGS sequence"/>
</dbReference>
<keyword evidence="8" id="KW-0408">Iron</keyword>
<evidence type="ECO:0000256" key="16">
    <source>
        <dbReference type="SAM" id="SignalP"/>
    </source>
</evidence>
<keyword evidence="20" id="KW-1185">Reference proteome</keyword>
<dbReference type="PROSITE" id="PS52016">
    <property type="entry name" value="TONB_DEPENDENT_REC_3"/>
    <property type="match status" value="1"/>
</dbReference>
<evidence type="ECO:0000256" key="6">
    <source>
        <dbReference type="ARBA" id="ARBA00022692"/>
    </source>
</evidence>
<evidence type="ECO:0000259" key="17">
    <source>
        <dbReference type="Pfam" id="PF00593"/>
    </source>
</evidence>
<evidence type="ECO:0000256" key="8">
    <source>
        <dbReference type="ARBA" id="ARBA00023004"/>
    </source>
</evidence>
<evidence type="ECO:0000256" key="10">
    <source>
        <dbReference type="ARBA" id="ARBA00023077"/>
    </source>
</evidence>
<protein>
    <submittedName>
        <fullName evidence="19">TonB-dependent siderophore receptor</fullName>
    </submittedName>
</protein>
<evidence type="ECO:0000256" key="7">
    <source>
        <dbReference type="ARBA" id="ARBA00022729"/>
    </source>
</evidence>
<evidence type="ECO:0000256" key="3">
    <source>
        <dbReference type="ARBA" id="ARBA00022448"/>
    </source>
</evidence>
<dbReference type="EMBL" id="JBHLTM010000036">
    <property type="protein sequence ID" value="MFC0684999.1"/>
    <property type="molecule type" value="Genomic_DNA"/>
</dbReference>
<gene>
    <name evidence="19" type="ORF">ACFFF8_10365</name>
</gene>
<evidence type="ECO:0000259" key="18">
    <source>
        <dbReference type="Pfam" id="PF07715"/>
    </source>
</evidence>
<evidence type="ECO:0000313" key="20">
    <source>
        <dbReference type="Proteomes" id="UP001589858"/>
    </source>
</evidence>
<proteinExistence type="inferred from homology"/>
<keyword evidence="7 16" id="KW-0732">Signal</keyword>
<feature type="domain" description="TonB-dependent receptor-like beta-barrel" evidence="17">
    <location>
        <begin position="257"/>
        <end position="711"/>
    </location>
</feature>
<keyword evidence="12 19" id="KW-0675">Receptor</keyword>
<dbReference type="CDD" id="cd01347">
    <property type="entry name" value="ligand_gated_channel"/>
    <property type="match status" value="1"/>
</dbReference>
<dbReference type="InterPro" id="IPR036942">
    <property type="entry name" value="Beta-barrel_TonB_sf"/>
</dbReference>
<keyword evidence="11 14" id="KW-0472">Membrane</keyword>
<comment type="subcellular location">
    <subcellularLocation>
        <location evidence="1 14">Cell outer membrane</location>
        <topology evidence="1 14">Multi-pass membrane protein</topology>
    </subcellularLocation>
</comment>
<dbReference type="InterPro" id="IPR010105">
    <property type="entry name" value="TonB_sidphr_rcpt"/>
</dbReference>
<comment type="similarity">
    <text evidence="2 14 15">Belongs to the TonB-dependent receptor family.</text>
</comment>
<dbReference type="PANTHER" id="PTHR32552">
    <property type="entry name" value="FERRICHROME IRON RECEPTOR-RELATED"/>
    <property type="match status" value="1"/>
</dbReference>
<feature type="chain" id="PRO_5046437601" evidence="16">
    <location>
        <begin position="31"/>
        <end position="743"/>
    </location>
</feature>
<comment type="caution">
    <text evidence="19">The sequence shown here is derived from an EMBL/GenBank/DDBJ whole genome shotgun (WGS) entry which is preliminary data.</text>
</comment>
<evidence type="ECO:0000256" key="2">
    <source>
        <dbReference type="ARBA" id="ARBA00009810"/>
    </source>
</evidence>
<dbReference type="SUPFAM" id="SSF56935">
    <property type="entry name" value="Porins"/>
    <property type="match status" value="1"/>
</dbReference>
<keyword evidence="6 14" id="KW-0812">Transmembrane</keyword>
<accession>A0ABV6S831</accession>
<dbReference type="InterPro" id="IPR039426">
    <property type="entry name" value="TonB-dep_rcpt-like"/>
</dbReference>
<evidence type="ECO:0000256" key="9">
    <source>
        <dbReference type="ARBA" id="ARBA00023065"/>
    </source>
</evidence>
<keyword evidence="3 14" id="KW-0813">Transport</keyword>
<keyword evidence="5" id="KW-0410">Iron transport</keyword>
<name>A0ABV6S831_9SPHN</name>
<evidence type="ECO:0000256" key="11">
    <source>
        <dbReference type="ARBA" id="ARBA00023136"/>
    </source>
</evidence>
<evidence type="ECO:0000256" key="4">
    <source>
        <dbReference type="ARBA" id="ARBA00022452"/>
    </source>
</evidence>
<evidence type="ECO:0000256" key="15">
    <source>
        <dbReference type="RuleBase" id="RU003357"/>
    </source>
</evidence>
<evidence type="ECO:0000256" key="5">
    <source>
        <dbReference type="ARBA" id="ARBA00022496"/>
    </source>
</evidence>
<dbReference type="InterPro" id="IPR037066">
    <property type="entry name" value="Plug_dom_sf"/>
</dbReference>
<keyword evidence="13 14" id="KW-0998">Cell outer membrane</keyword>
<keyword evidence="4 14" id="KW-1134">Transmembrane beta strand</keyword>
<organism evidence="19 20">
    <name type="scientific">Novosphingobium clariflavum</name>
    <dbReference type="NCBI Taxonomy" id="2029884"/>
    <lineage>
        <taxon>Bacteria</taxon>
        <taxon>Pseudomonadati</taxon>
        <taxon>Pseudomonadota</taxon>
        <taxon>Alphaproteobacteria</taxon>
        <taxon>Sphingomonadales</taxon>
        <taxon>Sphingomonadaceae</taxon>
        <taxon>Novosphingobium</taxon>
    </lineage>
</organism>
<dbReference type="InterPro" id="IPR000531">
    <property type="entry name" value="Beta-barrel_TonB"/>
</dbReference>
<keyword evidence="9" id="KW-0406">Ion transport</keyword>
<dbReference type="Pfam" id="PF00593">
    <property type="entry name" value="TonB_dep_Rec_b-barrel"/>
    <property type="match status" value="1"/>
</dbReference>
<evidence type="ECO:0000313" key="19">
    <source>
        <dbReference type="EMBL" id="MFC0684999.1"/>
    </source>
</evidence>
<reference evidence="19 20" key="1">
    <citation type="submission" date="2024-09" db="EMBL/GenBank/DDBJ databases">
        <authorList>
            <person name="Sun Q."/>
            <person name="Mori K."/>
        </authorList>
    </citation>
    <scope>NUCLEOTIDE SEQUENCE [LARGE SCALE GENOMIC DNA]</scope>
    <source>
        <strain evidence="19 20">CICC 11035S</strain>
    </source>
</reference>
<evidence type="ECO:0000256" key="1">
    <source>
        <dbReference type="ARBA" id="ARBA00004571"/>
    </source>
</evidence>
<evidence type="ECO:0000256" key="12">
    <source>
        <dbReference type="ARBA" id="ARBA00023170"/>
    </source>
</evidence>
<evidence type="ECO:0000256" key="13">
    <source>
        <dbReference type="ARBA" id="ARBA00023237"/>
    </source>
</evidence>
<dbReference type="RefSeq" id="WP_267221383.1">
    <property type="nucleotide sequence ID" value="NZ_JAPCWC010000010.1"/>
</dbReference>
<dbReference type="NCBIfam" id="TIGR01783">
    <property type="entry name" value="TonB-siderophor"/>
    <property type="match status" value="1"/>
</dbReference>
<dbReference type="PANTHER" id="PTHR32552:SF68">
    <property type="entry name" value="FERRICHROME OUTER MEMBRANE TRANSPORTER_PHAGE RECEPTOR"/>
    <property type="match status" value="1"/>
</dbReference>
<dbReference type="Gene3D" id="2.170.130.10">
    <property type="entry name" value="TonB-dependent receptor, plug domain"/>
    <property type="match status" value="1"/>
</dbReference>
<dbReference type="Pfam" id="PF07715">
    <property type="entry name" value="Plug"/>
    <property type="match status" value="1"/>
</dbReference>
<keyword evidence="10 15" id="KW-0798">TonB box</keyword>
<feature type="signal peptide" evidence="16">
    <location>
        <begin position="1"/>
        <end position="30"/>
    </location>
</feature>
<sequence>MIFNTVRSRLLVGAATSLLAATLFSAAATAADADADSGADAAQSARPRRDDIVVTAERGVQTINAATKSTLPIADTPQSISVITSSDIAGLGLQSLNQAMRYVAGVTPETRGTSAEVYDQFKLRGFDVPTYLDGLKMFSSGTGYAVPQVDVSRIDSIEIVKGAASALYGASSPGGFVNEQSKLPIDRDFYGAASASYGTYNLYRFDADVGGRIGDGDGDGSVLWRLYGSANGADTQQDFGKRERQTVSGAVTLGAGTSTDFTVLAAYSHDPYNGNYGAFPAVGTLIANEAGKLPTSFYGGEPNDRFSREQFGLTYIFNHDFGGGWKFRSSARYQYVSSELGLVYTGGPQAAPDTDPTLYTRYSYATDESLNNWTYDNRLSGEVDTGPLHHALMFGADRQVAHSRELYAFGGGTTIDAYNPVYGTMDTPSDPYHVLNYSLVGYADPQLVTARQRQQGVYAQDEISLGDLRVILSGRQDWAHATQDGVVKKDSKFTYRAGALYKTSIGLSPYVSYSTSFEPQGTTLLEDGSLADPSLGKQLEIGAKYTVPGTDILISGAWFNIRQTNVIVSDPVTYTSQQIGKVRSRGFELEASGSLPYDLSFRLAYSTQDVKDIEDVYANRQGRGLATVGRGGVSANLEWSPKAGAAEGLTIGGGVRHVDRTYAGLYTNADGTETPYNTPSYTVFDALLRYNLARLGTGMERVTLSANVTNLFDKKYLTSCYANYSWCWYGSRRTVQGTIGFTW</sequence>